<dbReference type="SFLD" id="SFLDS00003">
    <property type="entry name" value="Haloacid_Dehalogenase"/>
    <property type="match status" value="1"/>
</dbReference>
<dbReference type="InterPro" id="IPR006439">
    <property type="entry name" value="HAD-SF_hydro_IA"/>
</dbReference>
<gene>
    <name evidence="1" type="ORF">KDB89_06970</name>
</gene>
<dbReference type="PANTHER" id="PTHR18901">
    <property type="entry name" value="2-DEOXYGLUCOSE-6-PHOSPHATE PHOSPHATASE 2"/>
    <property type="match status" value="1"/>
</dbReference>
<keyword evidence="2" id="KW-1185">Reference proteome</keyword>
<reference evidence="1 2" key="1">
    <citation type="submission" date="2021-07" db="EMBL/GenBank/DDBJ databases">
        <title>complete genome sequencing of Tessaracoccus sp.J1M15.</title>
        <authorList>
            <person name="Bae J.-W."/>
            <person name="Kim D.-y."/>
        </authorList>
    </citation>
    <scope>NUCLEOTIDE SEQUENCE [LARGE SCALE GENOMIC DNA]</scope>
    <source>
        <strain evidence="1 2">J1M15</strain>
    </source>
</reference>
<dbReference type="CDD" id="cd07505">
    <property type="entry name" value="HAD_BPGM-like"/>
    <property type="match status" value="1"/>
</dbReference>
<organism evidence="1 2">
    <name type="scientific">Tessaracoccus palaemonis</name>
    <dbReference type="NCBI Taxonomy" id="2829499"/>
    <lineage>
        <taxon>Bacteria</taxon>
        <taxon>Bacillati</taxon>
        <taxon>Actinomycetota</taxon>
        <taxon>Actinomycetes</taxon>
        <taxon>Propionibacteriales</taxon>
        <taxon>Propionibacteriaceae</taxon>
        <taxon>Tessaracoccus</taxon>
    </lineage>
</organism>
<evidence type="ECO:0000313" key="2">
    <source>
        <dbReference type="Proteomes" id="UP000824504"/>
    </source>
</evidence>
<protein>
    <submittedName>
        <fullName evidence="1">HAD family phosphatase</fullName>
    </submittedName>
</protein>
<sequence>MQAEPRAVLWDFDGTMVDTEPVWTMVELEMLAERGLTFTRAVLDSMHGQSAWITAQMLADAFGTPTRMLEVYDELHERLCEYVYSHELPWLPGAQRLMSELSDLGVPCAVVTASNRRIVDAAHARLPANVELIVTSDDVTHTKPHPEPYTMAARALGLSPRETVVLEDSLPGVTSGLAAGAVVYAVNGRVALPTDPRLVVSSTGLTTTSWNELADLWRARSEITA</sequence>
<dbReference type="NCBIfam" id="TIGR01509">
    <property type="entry name" value="HAD-SF-IA-v3"/>
    <property type="match status" value="1"/>
</dbReference>
<dbReference type="SFLD" id="SFLDG01129">
    <property type="entry name" value="C1.5:_HAD__Beta-PGM__Phosphata"/>
    <property type="match status" value="1"/>
</dbReference>
<dbReference type="Proteomes" id="UP000824504">
    <property type="component" value="Chromosome"/>
</dbReference>
<name>A0ABX8SNE6_9ACTN</name>
<accession>A0ABX8SNE6</accession>
<evidence type="ECO:0000313" key="1">
    <source>
        <dbReference type="EMBL" id="QXT64180.1"/>
    </source>
</evidence>
<dbReference type="PANTHER" id="PTHR18901:SF38">
    <property type="entry name" value="PSEUDOURIDINE-5'-PHOSPHATASE"/>
    <property type="match status" value="1"/>
</dbReference>
<dbReference type="EMBL" id="CP079216">
    <property type="protein sequence ID" value="QXT64180.1"/>
    <property type="molecule type" value="Genomic_DNA"/>
</dbReference>
<proteinExistence type="predicted"/>
<dbReference type="Pfam" id="PF00702">
    <property type="entry name" value="Hydrolase"/>
    <property type="match status" value="1"/>
</dbReference>